<sequence length="526" mass="56565">MGNFFDNMGNAFNEIGKNVSKATGDVVNNVGKAAGDVGNNISRAAGEAGRNINNFAGDVGRNVSSAAENVSHNVGAFASQVGENVSKTAGDINRNIQGAFEKKPSKMEEARTEAQHALDKVNKQIVELGERDARLFDNLNEIQACFDAIRNIPAEQRLQYEELKKIRLEWKQRAQKIEDDYKKATLKNAGAGAAGVSAGVAFAALAPTAAMGIATTFGVASTGTAISALSGAAATNAALAWLGGGALAAGGGGMAAGNAFLAMCGPIGWAIAGVALLGSGFLLYKGNEEKKKLENVFTLIGKRDTKSYNLAETELKERIVRIDDENPRLGEAIARTKSFGLDYNQMTEAQQYELGSYVNLMNASTQLLVNPILGLQPKVTPEDLTEFGLSTGKHFDKKHGEAIVSLANLLYKIDIDDTDRRLLGNAFSKNRDFLQSVHLDKKDFDPSVLTTVNELLLWKYGKDAAGKRWKRGSEPLGTHKVSRETCCRRKVRSGLSPCGSHLSPARLMRAATRRTQRWQLPCGTLQ</sequence>
<proteinExistence type="predicted"/>
<protein>
    <submittedName>
        <fullName evidence="2">Uncharacterized protein</fullName>
    </submittedName>
</protein>
<comment type="caution">
    <text evidence="2">The sequence shown here is derived from an EMBL/GenBank/DDBJ whole genome shotgun (WGS) entry which is preliminary data.</text>
</comment>
<gene>
    <name evidence="2" type="ORF">CQR45_1619</name>
</gene>
<dbReference type="RefSeq" id="WP_218971084.1">
    <property type="nucleotide sequence ID" value="NZ_PCHA01000036.1"/>
</dbReference>
<evidence type="ECO:0000256" key="1">
    <source>
        <dbReference type="SAM" id="Coils"/>
    </source>
</evidence>
<name>A0A2N3QPM1_9BIFI</name>
<evidence type="ECO:0000313" key="3">
    <source>
        <dbReference type="Proteomes" id="UP000233722"/>
    </source>
</evidence>
<dbReference type="Proteomes" id="UP000233722">
    <property type="component" value="Unassembled WGS sequence"/>
</dbReference>
<dbReference type="EMBL" id="PCHA01000036">
    <property type="protein sequence ID" value="PKU93572.1"/>
    <property type="molecule type" value="Genomic_DNA"/>
</dbReference>
<dbReference type="AlphaFoldDB" id="A0A2N3QPM1"/>
<keyword evidence="1" id="KW-0175">Coiled coil</keyword>
<dbReference type="Gene3D" id="1.20.120.20">
    <property type="entry name" value="Apolipoprotein"/>
    <property type="match status" value="1"/>
</dbReference>
<reference evidence="2 3" key="1">
    <citation type="submission" date="2017-10" db="EMBL/GenBank/DDBJ databases">
        <title>Bifidobacterium genomics.</title>
        <authorList>
            <person name="Lugli G.A."/>
            <person name="Milani C."/>
            <person name="Mancabelli L."/>
        </authorList>
    </citation>
    <scope>NUCLEOTIDE SEQUENCE [LARGE SCALE GENOMIC DNA]</scope>
    <source>
        <strain evidence="2 3">1747B</strain>
    </source>
</reference>
<organism evidence="2 3">
    <name type="scientific">Bifidobacterium pseudolongum subsp. globosum</name>
    <dbReference type="NCBI Taxonomy" id="1690"/>
    <lineage>
        <taxon>Bacteria</taxon>
        <taxon>Bacillati</taxon>
        <taxon>Actinomycetota</taxon>
        <taxon>Actinomycetes</taxon>
        <taxon>Bifidobacteriales</taxon>
        <taxon>Bifidobacteriaceae</taxon>
        <taxon>Bifidobacterium</taxon>
    </lineage>
</organism>
<evidence type="ECO:0000313" key="2">
    <source>
        <dbReference type="EMBL" id="PKU93572.1"/>
    </source>
</evidence>
<accession>A0A2N3QPM1</accession>
<feature type="coiled-coil region" evidence="1">
    <location>
        <begin position="160"/>
        <end position="187"/>
    </location>
</feature>